<feature type="compositionally biased region" description="Low complexity" evidence="1">
    <location>
        <begin position="29"/>
        <end position="41"/>
    </location>
</feature>
<protein>
    <submittedName>
        <fullName evidence="2">Uncharacterized protein</fullName>
    </submittedName>
</protein>
<feature type="non-terminal residue" evidence="2">
    <location>
        <position position="1"/>
    </location>
</feature>
<organism evidence="2 3">
    <name type="scientific">Trifolium medium</name>
    <dbReference type="NCBI Taxonomy" id="97028"/>
    <lineage>
        <taxon>Eukaryota</taxon>
        <taxon>Viridiplantae</taxon>
        <taxon>Streptophyta</taxon>
        <taxon>Embryophyta</taxon>
        <taxon>Tracheophyta</taxon>
        <taxon>Spermatophyta</taxon>
        <taxon>Magnoliopsida</taxon>
        <taxon>eudicotyledons</taxon>
        <taxon>Gunneridae</taxon>
        <taxon>Pentapetalae</taxon>
        <taxon>rosids</taxon>
        <taxon>fabids</taxon>
        <taxon>Fabales</taxon>
        <taxon>Fabaceae</taxon>
        <taxon>Papilionoideae</taxon>
        <taxon>50 kb inversion clade</taxon>
        <taxon>NPAAA clade</taxon>
        <taxon>Hologalegina</taxon>
        <taxon>IRL clade</taxon>
        <taxon>Trifolieae</taxon>
        <taxon>Trifolium</taxon>
    </lineage>
</organism>
<keyword evidence="3" id="KW-1185">Reference proteome</keyword>
<dbReference type="Proteomes" id="UP000265520">
    <property type="component" value="Unassembled WGS sequence"/>
</dbReference>
<dbReference type="AlphaFoldDB" id="A0A392TXI7"/>
<comment type="caution">
    <text evidence="2">The sequence shown here is derived from an EMBL/GenBank/DDBJ whole genome shotgun (WGS) entry which is preliminary data.</text>
</comment>
<feature type="region of interest" description="Disordered" evidence="1">
    <location>
        <begin position="1"/>
        <end position="49"/>
    </location>
</feature>
<name>A0A392TXI7_9FABA</name>
<accession>A0A392TXI7</accession>
<reference evidence="2 3" key="1">
    <citation type="journal article" date="2018" name="Front. Plant Sci.">
        <title>Red Clover (Trifolium pratense) and Zigzag Clover (T. medium) - A Picture of Genomic Similarities and Differences.</title>
        <authorList>
            <person name="Dluhosova J."/>
            <person name="Istvanek J."/>
            <person name="Nedelnik J."/>
            <person name="Repkova J."/>
        </authorList>
    </citation>
    <scope>NUCLEOTIDE SEQUENCE [LARGE SCALE GENOMIC DNA]</scope>
    <source>
        <strain evidence="3">cv. 10/8</strain>
        <tissue evidence="2">Leaf</tissue>
    </source>
</reference>
<evidence type="ECO:0000256" key="1">
    <source>
        <dbReference type="SAM" id="MobiDB-lite"/>
    </source>
</evidence>
<evidence type="ECO:0000313" key="3">
    <source>
        <dbReference type="Proteomes" id="UP000265520"/>
    </source>
</evidence>
<evidence type="ECO:0000313" key="2">
    <source>
        <dbReference type="EMBL" id="MCI65881.1"/>
    </source>
</evidence>
<sequence length="49" mass="5243">HGQRRRSAVRHHTGYRSTVRQPPYTADTSPSAAVPVAGSPPWTATCGGR</sequence>
<dbReference type="EMBL" id="LXQA010684432">
    <property type="protein sequence ID" value="MCI65881.1"/>
    <property type="molecule type" value="Genomic_DNA"/>
</dbReference>
<proteinExistence type="predicted"/>
<feature type="compositionally biased region" description="Basic residues" evidence="1">
    <location>
        <begin position="1"/>
        <end position="14"/>
    </location>
</feature>